<keyword evidence="2" id="KW-1185">Reference proteome</keyword>
<dbReference type="EMBL" id="JBEPNW010000002">
    <property type="protein sequence ID" value="MET3868028.1"/>
    <property type="molecule type" value="Genomic_DNA"/>
</dbReference>
<accession>A0ABV2NNE9</accession>
<gene>
    <name evidence="1" type="ORF">ABIC20_005337</name>
</gene>
<reference evidence="1 2" key="1">
    <citation type="submission" date="2024-06" db="EMBL/GenBank/DDBJ databases">
        <title>Genomics of switchgrass bacterial isolates.</title>
        <authorList>
            <person name="Shade A."/>
        </authorList>
    </citation>
    <scope>NUCLEOTIDE SEQUENCE [LARGE SCALE GENOMIC DNA]</scope>
    <source>
        <strain evidence="1 2">PvP084</strain>
    </source>
</reference>
<dbReference type="Proteomes" id="UP001549119">
    <property type="component" value="Unassembled WGS sequence"/>
</dbReference>
<evidence type="ECO:0000313" key="2">
    <source>
        <dbReference type="Proteomes" id="UP001549119"/>
    </source>
</evidence>
<protein>
    <submittedName>
        <fullName evidence="1">Uncharacterized protein</fullName>
    </submittedName>
</protein>
<comment type="caution">
    <text evidence="1">The sequence shown here is derived from an EMBL/GenBank/DDBJ whole genome shotgun (WGS) entry which is preliminary data.</text>
</comment>
<name>A0ABV2NNE9_9HYPH</name>
<evidence type="ECO:0000313" key="1">
    <source>
        <dbReference type="EMBL" id="MET3868028.1"/>
    </source>
</evidence>
<proteinExistence type="predicted"/>
<sequence length="68" mass="7894">MPAEDPPTVDLSERDLRSLAMELAMQLPRNERDAHYVMELMRVGYDFFLCNAGKAEKKIQPFRPKVAR</sequence>
<dbReference type="RefSeq" id="WP_209650554.1">
    <property type="nucleotide sequence ID" value="NZ_JBEPNV010000001.1"/>
</dbReference>
<organism evidence="1 2">
    <name type="scientific">Methylobacterium radiotolerans</name>
    <dbReference type="NCBI Taxonomy" id="31998"/>
    <lineage>
        <taxon>Bacteria</taxon>
        <taxon>Pseudomonadati</taxon>
        <taxon>Pseudomonadota</taxon>
        <taxon>Alphaproteobacteria</taxon>
        <taxon>Hyphomicrobiales</taxon>
        <taxon>Methylobacteriaceae</taxon>
        <taxon>Methylobacterium</taxon>
    </lineage>
</organism>